<evidence type="ECO:0000256" key="1">
    <source>
        <dbReference type="SAM" id="MobiDB-lite"/>
    </source>
</evidence>
<feature type="region of interest" description="Disordered" evidence="1">
    <location>
        <begin position="41"/>
        <end position="208"/>
    </location>
</feature>
<feature type="compositionally biased region" description="Low complexity" evidence="1">
    <location>
        <begin position="43"/>
        <end position="76"/>
    </location>
</feature>
<dbReference type="EMBL" id="BTSY01000002">
    <property type="protein sequence ID" value="GMT14294.1"/>
    <property type="molecule type" value="Genomic_DNA"/>
</dbReference>
<evidence type="ECO:0000313" key="3">
    <source>
        <dbReference type="EMBL" id="GMT14294.1"/>
    </source>
</evidence>
<proteinExistence type="predicted"/>
<organism evidence="3 4">
    <name type="scientific">Pristionchus fissidentatus</name>
    <dbReference type="NCBI Taxonomy" id="1538716"/>
    <lineage>
        <taxon>Eukaryota</taxon>
        <taxon>Metazoa</taxon>
        <taxon>Ecdysozoa</taxon>
        <taxon>Nematoda</taxon>
        <taxon>Chromadorea</taxon>
        <taxon>Rhabditida</taxon>
        <taxon>Rhabditina</taxon>
        <taxon>Diplogasteromorpha</taxon>
        <taxon>Diplogasteroidea</taxon>
        <taxon>Neodiplogasteridae</taxon>
        <taxon>Pristionchus</taxon>
    </lineage>
</organism>
<dbReference type="Pfam" id="PF01682">
    <property type="entry name" value="DB"/>
    <property type="match status" value="1"/>
</dbReference>
<name>A0AAV5V725_9BILA</name>
<accession>A0AAV5V725</accession>
<feature type="compositionally biased region" description="Pro residues" evidence="1">
    <location>
        <begin position="128"/>
        <end position="153"/>
    </location>
</feature>
<protein>
    <recommendedName>
        <fullName evidence="2">Domain of unknown function DB domain-containing protein</fullName>
    </recommendedName>
</protein>
<comment type="caution">
    <text evidence="3">The sequence shown here is derived from an EMBL/GenBank/DDBJ whole genome shotgun (WGS) entry which is preliminary data.</text>
</comment>
<feature type="compositionally biased region" description="Low complexity" evidence="1">
    <location>
        <begin position="372"/>
        <end position="395"/>
    </location>
</feature>
<gene>
    <name evidence="3" type="ORF">PFISCL1PPCAC_5591</name>
</gene>
<dbReference type="AlphaFoldDB" id="A0AAV5V725"/>
<dbReference type="InterPro" id="IPR002602">
    <property type="entry name" value="DB"/>
</dbReference>
<feature type="compositionally biased region" description="Low complexity" evidence="1">
    <location>
        <begin position="105"/>
        <end position="125"/>
    </location>
</feature>
<dbReference type="Proteomes" id="UP001432322">
    <property type="component" value="Unassembled WGS sequence"/>
</dbReference>
<dbReference type="PANTHER" id="PTHR21679:SF6">
    <property type="entry name" value="DOMAIN OF UNKNOWN FUNCTION DB DOMAIN-CONTAINING PROTEIN"/>
    <property type="match status" value="1"/>
</dbReference>
<feature type="domain" description="Domain of unknown function DB" evidence="2">
    <location>
        <begin position="565"/>
        <end position="663"/>
    </location>
</feature>
<feature type="compositionally biased region" description="Low complexity" evidence="1">
    <location>
        <begin position="164"/>
        <end position="178"/>
    </location>
</feature>
<evidence type="ECO:0000313" key="4">
    <source>
        <dbReference type="Proteomes" id="UP001432322"/>
    </source>
</evidence>
<reference evidence="3" key="1">
    <citation type="submission" date="2023-10" db="EMBL/GenBank/DDBJ databases">
        <title>Genome assembly of Pristionchus species.</title>
        <authorList>
            <person name="Yoshida K."/>
            <person name="Sommer R.J."/>
        </authorList>
    </citation>
    <scope>NUCLEOTIDE SEQUENCE</scope>
    <source>
        <strain evidence="3">RS5133</strain>
    </source>
</reference>
<dbReference type="PANTHER" id="PTHR21679">
    <property type="entry name" value="DOMAIN OF UNKNOWN FUNCTION DB DOMAIN-CONTAINING PROTEIN-RELATED"/>
    <property type="match status" value="1"/>
</dbReference>
<feature type="region of interest" description="Disordered" evidence="1">
    <location>
        <begin position="346"/>
        <end position="395"/>
    </location>
</feature>
<evidence type="ECO:0000259" key="2">
    <source>
        <dbReference type="Pfam" id="PF01682"/>
    </source>
</evidence>
<sequence>MCPTVCASCPRGGPAVAAAAPVPQVSQPVQQAQQPIYKTVVSPQAAAAHPHQQPQTRAVQQQQQQQLPVQPQPVYQNAQVAPPRPAQSGVPTVQSAPQPKPTQPLYPQQQQQQQAPQSQQALPAPTHIIPPSPIFNPQPLNLPPPPPGIPLPPYSTQQLPEQRPAAVQQAAPTPAVSAPLPPPQQQQQSFTGNYAPEQPHSTAPTQPQQVQPFFPQQQQLGQFPQQPQFNAFGQPQQPFQPFPGFQMPQPFGLPPQNPQQLQQLQQGQAQFQQPFGQNGFDLFHPPQNLPGLAPFGAPPGTPQSPAAQQSALLNPFAPFLHQSYSAGGVTPDPHHFNPFNLPQFTLQPTTTTPAPLQPLPGAPHHTFFDARQQQPPQHLQQLQQPPQHLQQLQQPQQQFNNGLQQQALPQPQFQHQQNLFAPQPNAFQVPPMFQMPGLPPMPGLPQIPQPFNAQQPNFIPPSPSAPAQLQQLPTAAVPQPVVQQGAAALPVPAAAAVPQQQALPQISTSIDAAPATFDKAASTYEKTGKIANIAPPKPASPQCPSQPGWGACISKQLANERFRNCCARLGDGCTPLCDYDATLTNMQLAVLTGRCPLAKVGDVMVCASGYEDATPCCQAYGVFEPGYEHCRPYCNPSGGIPDGGLLSEKYKCLVKLTQIQQCFFVTQRP</sequence>
<keyword evidence="4" id="KW-1185">Reference proteome</keyword>